<organism evidence="2 3">
    <name type="scientific">Mucilaginibacter mallensis</name>
    <dbReference type="NCBI Taxonomy" id="652787"/>
    <lineage>
        <taxon>Bacteria</taxon>
        <taxon>Pseudomonadati</taxon>
        <taxon>Bacteroidota</taxon>
        <taxon>Sphingobacteriia</taxon>
        <taxon>Sphingobacteriales</taxon>
        <taxon>Sphingobacteriaceae</taxon>
        <taxon>Mucilaginibacter</taxon>
    </lineage>
</organism>
<feature type="transmembrane region" description="Helical" evidence="1">
    <location>
        <begin position="13"/>
        <end position="32"/>
    </location>
</feature>
<evidence type="ECO:0008006" key="4">
    <source>
        <dbReference type="Google" id="ProtNLM"/>
    </source>
</evidence>
<dbReference type="AlphaFoldDB" id="A0A1H1UEU5"/>
<keyword evidence="3" id="KW-1185">Reference proteome</keyword>
<dbReference type="RefSeq" id="WP_091371150.1">
    <property type="nucleotide sequence ID" value="NZ_LT629740.1"/>
</dbReference>
<evidence type="ECO:0000313" key="2">
    <source>
        <dbReference type="EMBL" id="SDS70399.1"/>
    </source>
</evidence>
<dbReference type="Proteomes" id="UP000199679">
    <property type="component" value="Chromosome I"/>
</dbReference>
<keyword evidence="1" id="KW-0812">Transmembrane</keyword>
<dbReference type="EMBL" id="LT629740">
    <property type="protein sequence ID" value="SDS70399.1"/>
    <property type="molecule type" value="Genomic_DNA"/>
</dbReference>
<protein>
    <recommendedName>
        <fullName evidence="4">PH domain-containing protein</fullName>
    </recommendedName>
</protein>
<keyword evidence="1" id="KW-1133">Transmembrane helix</keyword>
<feature type="transmembrane region" description="Helical" evidence="1">
    <location>
        <begin position="44"/>
        <end position="69"/>
    </location>
</feature>
<sequence>MDRVATSKVGLQYWIRIPALIISIGYFAWLIIGRRDSGDNPELAFITNGLMLFSLFVIVVVIIVLGFLLSPQKITISGYGILMHGNMMKRQLVITKGDVQKIYVTRTKKSARVSASDRTLCIDLKNGKEVEISEASYENFESLKYAIYEYLEYINANSETAL</sequence>
<evidence type="ECO:0000256" key="1">
    <source>
        <dbReference type="SAM" id="Phobius"/>
    </source>
</evidence>
<keyword evidence="1" id="KW-0472">Membrane</keyword>
<gene>
    <name evidence="2" type="ORF">SAMN05216490_1645</name>
</gene>
<evidence type="ECO:0000313" key="3">
    <source>
        <dbReference type="Proteomes" id="UP000199679"/>
    </source>
</evidence>
<reference evidence="2 3" key="1">
    <citation type="submission" date="2016-10" db="EMBL/GenBank/DDBJ databases">
        <authorList>
            <person name="de Groot N.N."/>
        </authorList>
    </citation>
    <scope>NUCLEOTIDE SEQUENCE [LARGE SCALE GENOMIC DNA]</scope>
    <source>
        <strain evidence="2 3">MP1X4</strain>
    </source>
</reference>
<proteinExistence type="predicted"/>
<name>A0A1H1UEU5_MUCMA</name>
<accession>A0A1H1UEU5</accession>